<dbReference type="Pfam" id="PF01522">
    <property type="entry name" value="Polysacc_deac_1"/>
    <property type="match status" value="1"/>
</dbReference>
<dbReference type="GO" id="GO:0016020">
    <property type="term" value="C:membrane"/>
    <property type="evidence" value="ECO:0007669"/>
    <property type="project" value="TreeGrafter"/>
</dbReference>
<sequence>MLLRTFAVLALLFTLPVPATAATPHCSGYVALTYDDGPHKQFTRPLLSALQSVGARATFFNIGYNEEANPDLLRATVAAGMWLGNHSWSHPHLTKVDPAELTKQLAETQRVTREIVGQTPTLFRPPYGDTNAAVEAEARRQGMAQVMWTVDTWDWAGVSTEKIVKAASTAKAGGIILMHDGHRNTLAAVVPIVRDLRARGLCPGKIVNRDGTAVVTAP</sequence>
<evidence type="ECO:0000313" key="6">
    <source>
        <dbReference type="Proteomes" id="UP000184501"/>
    </source>
</evidence>
<dbReference type="GO" id="GO:0005975">
    <property type="term" value="P:carbohydrate metabolic process"/>
    <property type="evidence" value="ECO:0007669"/>
    <property type="project" value="InterPro"/>
</dbReference>
<dbReference type="InterPro" id="IPR002509">
    <property type="entry name" value="NODB_dom"/>
</dbReference>
<dbReference type="GO" id="GO:0046872">
    <property type="term" value="F:metal ion binding"/>
    <property type="evidence" value="ECO:0007669"/>
    <property type="project" value="UniProtKB-KW"/>
</dbReference>
<keyword evidence="2" id="KW-0378">Hydrolase</keyword>
<evidence type="ECO:0000313" key="5">
    <source>
        <dbReference type="EMBL" id="SHG76276.1"/>
    </source>
</evidence>
<dbReference type="OrthoDB" id="3521160at2"/>
<name>A0A1M5MGA0_STRHI</name>
<evidence type="ECO:0000256" key="1">
    <source>
        <dbReference type="ARBA" id="ARBA00022723"/>
    </source>
</evidence>
<proteinExistence type="predicted"/>
<dbReference type="Gene3D" id="3.20.20.370">
    <property type="entry name" value="Glycoside hydrolase/deacetylase"/>
    <property type="match status" value="1"/>
</dbReference>
<dbReference type="RefSeq" id="WP_073489183.1">
    <property type="nucleotide sequence ID" value="NZ_FQVN01000013.1"/>
</dbReference>
<dbReference type="GO" id="GO:0016810">
    <property type="term" value="F:hydrolase activity, acting on carbon-nitrogen (but not peptide) bonds"/>
    <property type="evidence" value="ECO:0007669"/>
    <property type="project" value="InterPro"/>
</dbReference>
<dbReference type="EMBL" id="FQVN01000013">
    <property type="protein sequence ID" value="SHG76276.1"/>
    <property type="molecule type" value="Genomic_DNA"/>
</dbReference>
<dbReference type="AlphaFoldDB" id="A0A1M5MGA0"/>
<dbReference type="InterPro" id="IPR050248">
    <property type="entry name" value="Polysacc_deacetylase_ArnD"/>
</dbReference>
<dbReference type="PANTHER" id="PTHR10587:SF133">
    <property type="entry name" value="CHITIN DEACETYLASE 1-RELATED"/>
    <property type="match status" value="1"/>
</dbReference>
<dbReference type="SUPFAM" id="SSF88713">
    <property type="entry name" value="Glycoside hydrolase/deacetylase"/>
    <property type="match status" value="1"/>
</dbReference>
<evidence type="ECO:0000256" key="2">
    <source>
        <dbReference type="ARBA" id="ARBA00022801"/>
    </source>
</evidence>
<organism evidence="5 6">
    <name type="scientific">Streptoalloteichus hindustanus</name>
    <dbReference type="NCBI Taxonomy" id="2017"/>
    <lineage>
        <taxon>Bacteria</taxon>
        <taxon>Bacillati</taxon>
        <taxon>Actinomycetota</taxon>
        <taxon>Actinomycetes</taxon>
        <taxon>Pseudonocardiales</taxon>
        <taxon>Pseudonocardiaceae</taxon>
        <taxon>Streptoalloteichus</taxon>
    </lineage>
</organism>
<gene>
    <name evidence="5" type="ORF">SAMN05444320_113109</name>
</gene>
<feature type="chain" id="PRO_5012251673" evidence="3">
    <location>
        <begin position="22"/>
        <end position="218"/>
    </location>
</feature>
<protein>
    <submittedName>
        <fullName evidence="5">Polysaccharide deacetylase</fullName>
    </submittedName>
</protein>
<dbReference type="InterPro" id="IPR011330">
    <property type="entry name" value="Glyco_hydro/deAcase_b/a-brl"/>
</dbReference>
<reference evidence="5 6" key="1">
    <citation type="submission" date="2016-11" db="EMBL/GenBank/DDBJ databases">
        <authorList>
            <person name="Jaros S."/>
            <person name="Januszkiewicz K."/>
            <person name="Wedrychowicz H."/>
        </authorList>
    </citation>
    <scope>NUCLEOTIDE SEQUENCE [LARGE SCALE GENOMIC DNA]</scope>
    <source>
        <strain evidence="5 6">DSM 44523</strain>
    </source>
</reference>
<evidence type="ECO:0000259" key="4">
    <source>
        <dbReference type="PROSITE" id="PS51677"/>
    </source>
</evidence>
<keyword evidence="1" id="KW-0479">Metal-binding</keyword>
<feature type="domain" description="NodB homology" evidence="4">
    <location>
        <begin position="28"/>
        <end position="204"/>
    </location>
</feature>
<dbReference type="PROSITE" id="PS51677">
    <property type="entry name" value="NODB"/>
    <property type="match status" value="1"/>
</dbReference>
<evidence type="ECO:0000256" key="3">
    <source>
        <dbReference type="SAM" id="SignalP"/>
    </source>
</evidence>
<dbReference type="Proteomes" id="UP000184501">
    <property type="component" value="Unassembled WGS sequence"/>
</dbReference>
<dbReference type="STRING" id="2017.SAMN05444320_113109"/>
<dbReference type="PANTHER" id="PTHR10587">
    <property type="entry name" value="GLYCOSYL TRANSFERASE-RELATED"/>
    <property type="match status" value="1"/>
</dbReference>
<keyword evidence="6" id="KW-1185">Reference proteome</keyword>
<accession>A0A1M5MGA0</accession>
<feature type="signal peptide" evidence="3">
    <location>
        <begin position="1"/>
        <end position="21"/>
    </location>
</feature>
<keyword evidence="3" id="KW-0732">Signal</keyword>